<accession>A0A9C6WXU2</accession>
<evidence type="ECO:0000313" key="2">
    <source>
        <dbReference type="RefSeq" id="XP_052122510.1"/>
    </source>
</evidence>
<dbReference type="GeneID" id="127749225"/>
<proteinExistence type="predicted"/>
<dbReference type="KEGG" id="foc:127749225"/>
<keyword evidence="1" id="KW-1185">Reference proteome</keyword>
<dbReference type="RefSeq" id="XP_052122510.1">
    <property type="nucleotide sequence ID" value="XM_052266550.1"/>
</dbReference>
<protein>
    <submittedName>
        <fullName evidence="2">Uncharacterized protein LOC127749225</fullName>
    </submittedName>
</protein>
<gene>
    <name evidence="2" type="primary">LOC127749225</name>
</gene>
<organism evidence="1 2">
    <name type="scientific">Frankliniella occidentalis</name>
    <name type="common">Western flower thrips</name>
    <name type="synonym">Euthrips occidentalis</name>
    <dbReference type="NCBI Taxonomy" id="133901"/>
    <lineage>
        <taxon>Eukaryota</taxon>
        <taxon>Metazoa</taxon>
        <taxon>Ecdysozoa</taxon>
        <taxon>Arthropoda</taxon>
        <taxon>Hexapoda</taxon>
        <taxon>Insecta</taxon>
        <taxon>Pterygota</taxon>
        <taxon>Neoptera</taxon>
        <taxon>Paraneoptera</taxon>
        <taxon>Thysanoptera</taxon>
        <taxon>Terebrantia</taxon>
        <taxon>Thripoidea</taxon>
        <taxon>Thripidae</taxon>
        <taxon>Frankliniella</taxon>
    </lineage>
</organism>
<dbReference type="AlphaFoldDB" id="A0A9C6WXU2"/>
<dbReference type="Proteomes" id="UP000504606">
    <property type="component" value="Unplaced"/>
</dbReference>
<sequence length="139" mass="15480">MPCRHMFQCRRQAGSKMHLLEDYDPMFHKKNSLQPSSAPQPARKFVLTSVPALKAKTPRKKFIVADQVTKELVSILQLSGNSGNNPQFAQRISVLKDLQKNWAAGNEVEVIPIKDLTSDLTISQKKSTIGSATNSKFSL</sequence>
<evidence type="ECO:0000313" key="1">
    <source>
        <dbReference type="Proteomes" id="UP000504606"/>
    </source>
</evidence>
<name>A0A9C6WXU2_FRAOC</name>
<reference evidence="2" key="1">
    <citation type="submission" date="2025-08" db="UniProtKB">
        <authorList>
            <consortium name="RefSeq"/>
        </authorList>
    </citation>
    <scope>IDENTIFICATION</scope>
    <source>
        <tissue evidence="2">Whole organism</tissue>
    </source>
</reference>